<keyword evidence="5 8" id="KW-0812">Transmembrane</keyword>
<dbReference type="Gene3D" id="1.20.1250.20">
    <property type="entry name" value="MFS general substrate transporter like domains"/>
    <property type="match status" value="1"/>
</dbReference>
<keyword evidence="3" id="KW-0813">Transport</keyword>
<feature type="transmembrane region" description="Helical" evidence="8">
    <location>
        <begin position="511"/>
        <end position="529"/>
    </location>
</feature>
<feature type="transmembrane region" description="Helical" evidence="8">
    <location>
        <begin position="388"/>
        <end position="411"/>
    </location>
</feature>
<feature type="transmembrane region" description="Helical" evidence="8">
    <location>
        <begin position="296"/>
        <end position="318"/>
    </location>
</feature>
<feature type="transmembrane region" description="Helical" evidence="8">
    <location>
        <begin position="124"/>
        <end position="146"/>
    </location>
</feature>
<evidence type="ECO:0000313" key="11">
    <source>
        <dbReference type="Proteomes" id="UP000569092"/>
    </source>
</evidence>
<dbReference type="PANTHER" id="PTHR42718:SF9">
    <property type="entry name" value="MAJOR FACILITATOR SUPERFAMILY MULTIDRUG TRANSPORTER MFSC"/>
    <property type="match status" value="1"/>
</dbReference>
<feature type="transmembrane region" description="Helical" evidence="8">
    <location>
        <begin position="185"/>
        <end position="204"/>
    </location>
</feature>
<keyword evidence="7 8" id="KW-0472">Membrane</keyword>
<dbReference type="PANTHER" id="PTHR42718">
    <property type="entry name" value="MAJOR FACILITATOR SUPERFAMILY MULTIDRUG TRANSPORTER MFSC"/>
    <property type="match status" value="1"/>
</dbReference>
<dbReference type="PROSITE" id="PS50850">
    <property type="entry name" value="MFS"/>
    <property type="match status" value="1"/>
</dbReference>
<gene>
    <name evidence="10" type="ORF">HDF10_002173</name>
</gene>
<organism evidence="10 11">
    <name type="scientific">Tunturiibacter lichenicola</name>
    <dbReference type="NCBI Taxonomy" id="2051959"/>
    <lineage>
        <taxon>Bacteria</taxon>
        <taxon>Pseudomonadati</taxon>
        <taxon>Acidobacteriota</taxon>
        <taxon>Terriglobia</taxon>
        <taxon>Terriglobales</taxon>
        <taxon>Acidobacteriaceae</taxon>
        <taxon>Tunturiibacter</taxon>
    </lineage>
</organism>
<dbReference type="InterPro" id="IPR020846">
    <property type="entry name" value="MFS_dom"/>
</dbReference>
<dbReference type="CDD" id="cd17503">
    <property type="entry name" value="MFS_LmrB_MDR_like"/>
    <property type="match status" value="1"/>
</dbReference>
<evidence type="ECO:0000256" key="1">
    <source>
        <dbReference type="ARBA" id="ARBA00004651"/>
    </source>
</evidence>
<dbReference type="InterPro" id="IPR004638">
    <property type="entry name" value="EmrB-like"/>
</dbReference>
<dbReference type="NCBIfam" id="TIGR00711">
    <property type="entry name" value="efflux_EmrB"/>
    <property type="match status" value="1"/>
</dbReference>
<sequence>MATMTAPSPAPGRLRPIAATPAAWKPHHNPWAIALTVTLATFMEVLDTSIANVALPHIAGTLGASSEEATWVLTSYLVSSAIVLPISGWLSNRFGRKRFYMVCVALFTICSFLCGIANTLPLLIVARILQGAGGGGLAPSEQAILADTFPIEKRGQAFAVYGMAVVVAPAIGPTLGGWITDNFNWHWIFFINIPIGLISLYLSNRMVEDPPHLKQRMEQAKHLKIDFLGLGLVAFGVGCLEFTLDKGQEKDWFGDPMIRTFAILAAVTLIFFTWWEWHHPDPIVDLKLLKNRNFGTAVFLQLILGMVLFGSTVLIPQYLQGLLGYTAERAGMVLSPAGFVMMLMMFVAGRSLGKFDPRLMVCLGYLVTAIGIYNLTRLDLNAAFGTVTLWRMLQVIGLAFIFIPISTLNYVGVPPSKTNQISSLSNFARNLGGSAGTALLTTYLARNSQVQQVALSANVIPGSVPYNLYMDRMKEMLMSQGMSAANASQMAVGQAYQQMLRQASMLSYKNAFAILACTIFLLTPLPFIMRLPTKAAKPDPEAAGGH</sequence>
<evidence type="ECO:0000256" key="3">
    <source>
        <dbReference type="ARBA" id="ARBA00022448"/>
    </source>
</evidence>
<feature type="transmembrane region" description="Helical" evidence="8">
    <location>
        <begin position="359"/>
        <end position="376"/>
    </location>
</feature>
<dbReference type="GO" id="GO:0022857">
    <property type="term" value="F:transmembrane transporter activity"/>
    <property type="evidence" value="ECO:0007669"/>
    <property type="project" value="InterPro"/>
</dbReference>
<comment type="similarity">
    <text evidence="2">Belongs to the major facilitator superfamily. EmrB family.</text>
</comment>
<protein>
    <submittedName>
        <fullName evidence="10">DHA2 family multidrug resistance protein</fullName>
    </submittedName>
</protein>
<evidence type="ECO:0000256" key="4">
    <source>
        <dbReference type="ARBA" id="ARBA00022475"/>
    </source>
</evidence>
<dbReference type="Gene3D" id="1.20.1720.10">
    <property type="entry name" value="Multidrug resistance protein D"/>
    <property type="match status" value="1"/>
</dbReference>
<dbReference type="EMBL" id="JACHDZ010000003">
    <property type="protein sequence ID" value="MBB5344194.1"/>
    <property type="molecule type" value="Genomic_DNA"/>
</dbReference>
<name>A0A7W8N3I6_9BACT</name>
<accession>A0A7W8N3I6</accession>
<feature type="transmembrane region" description="Helical" evidence="8">
    <location>
        <begin position="225"/>
        <end position="244"/>
    </location>
</feature>
<dbReference type="AlphaFoldDB" id="A0A7W8N3I6"/>
<dbReference type="SUPFAM" id="SSF103473">
    <property type="entry name" value="MFS general substrate transporter"/>
    <property type="match status" value="1"/>
</dbReference>
<evidence type="ECO:0000259" key="9">
    <source>
        <dbReference type="PROSITE" id="PS50850"/>
    </source>
</evidence>
<feature type="transmembrane region" description="Helical" evidence="8">
    <location>
        <begin position="99"/>
        <end position="118"/>
    </location>
</feature>
<feature type="domain" description="Major facilitator superfamily (MFS) profile" evidence="9">
    <location>
        <begin position="33"/>
        <end position="534"/>
    </location>
</feature>
<evidence type="ECO:0000256" key="2">
    <source>
        <dbReference type="ARBA" id="ARBA00008537"/>
    </source>
</evidence>
<feature type="transmembrane region" description="Helical" evidence="8">
    <location>
        <begin position="158"/>
        <end position="179"/>
    </location>
</feature>
<feature type="transmembrane region" description="Helical" evidence="8">
    <location>
        <begin position="256"/>
        <end position="275"/>
    </location>
</feature>
<keyword evidence="6 8" id="KW-1133">Transmembrane helix</keyword>
<evidence type="ECO:0000256" key="5">
    <source>
        <dbReference type="ARBA" id="ARBA00022692"/>
    </source>
</evidence>
<keyword evidence="4" id="KW-1003">Cell membrane</keyword>
<dbReference type="GO" id="GO:0005886">
    <property type="term" value="C:plasma membrane"/>
    <property type="evidence" value="ECO:0007669"/>
    <property type="project" value="UniProtKB-SubCell"/>
</dbReference>
<reference evidence="10 11" key="1">
    <citation type="submission" date="2020-08" db="EMBL/GenBank/DDBJ databases">
        <title>Genomic Encyclopedia of Type Strains, Phase IV (KMG-V): Genome sequencing to study the core and pangenomes of soil and plant-associated prokaryotes.</title>
        <authorList>
            <person name="Whitman W."/>
        </authorList>
    </citation>
    <scope>NUCLEOTIDE SEQUENCE [LARGE SCALE GENOMIC DNA]</scope>
    <source>
        <strain evidence="10 11">M8US30</strain>
    </source>
</reference>
<dbReference type="Proteomes" id="UP000569092">
    <property type="component" value="Unassembled WGS sequence"/>
</dbReference>
<comment type="subcellular location">
    <subcellularLocation>
        <location evidence="1">Cell membrane</location>
        <topology evidence="1">Multi-pass membrane protein</topology>
    </subcellularLocation>
</comment>
<dbReference type="InterPro" id="IPR036259">
    <property type="entry name" value="MFS_trans_sf"/>
</dbReference>
<evidence type="ECO:0000256" key="8">
    <source>
        <dbReference type="SAM" id="Phobius"/>
    </source>
</evidence>
<proteinExistence type="inferred from homology"/>
<dbReference type="Pfam" id="PF07690">
    <property type="entry name" value="MFS_1"/>
    <property type="match status" value="1"/>
</dbReference>
<dbReference type="PRINTS" id="PR01036">
    <property type="entry name" value="TCRTETB"/>
</dbReference>
<comment type="caution">
    <text evidence="10">The sequence shown here is derived from an EMBL/GenBank/DDBJ whole genome shotgun (WGS) entry which is preliminary data.</text>
</comment>
<feature type="transmembrane region" description="Helical" evidence="8">
    <location>
        <begin position="330"/>
        <end position="347"/>
    </location>
</feature>
<evidence type="ECO:0000313" key="10">
    <source>
        <dbReference type="EMBL" id="MBB5344194.1"/>
    </source>
</evidence>
<dbReference type="InterPro" id="IPR011701">
    <property type="entry name" value="MFS"/>
</dbReference>
<evidence type="ECO:0000256" key="7">
    <source>
        <dbReference type="ARBA" id="ARBA00023136"/>
    </source>
</evidence>
<evidence type="ECO:0000256" key="6">
    <source>
        <dbReference type="ARBA" id="ARBA00022989"/>
    </source>
</evidence>
<feature type="transmembrane region" description="Helical" evidence="8">
    <location>
        <begin position="69"/>
        <end position="87"/>
    </location>
</feature>